<keyword evidence="2 6" id="KW-0689">Ribosomal protein</keyword>
<evidence type="ECO:0000313" key="7">
    <source>
        <dbReference type="Proteomes" id="UP000554482"/>
    </source>
</evidence>
<reference evidence="6 7" key="1">
    <citation type="submission" date="2020-06" db="EMBL/GenBank/DDBJ databases">
        <title>Transcriptomic and genomic resources for Thalictrum thalictroides and T. hernandezii: Facilitating candidate gene discovery in an emerging model plant lineage.</title>
        <authorList>
            <person name="Arias T."/>
            <person name="Riano-Pachon D.M."/>
            <person name="Di Stilio V.S."/>
        </authorList>
    </citation>
    <scope>NUCLEOTIDE SEQUENCE [LARGE SCALE GENOMIC DNA]</scope>
    <source>
        <strain evidence="7">cv. WT478/WT964</strain>
        <tissue evidence="6">Leaves</tissue>
    </source>
</reference>
<organism evidence="6 7">
    <name type="scientific">Thalictrum thalictroides</name>
    <name type="common">Rue-anemone</name>
    <name type="synonym">Anemone thalictroides</name>
    <dbReference type="NCBI Taxonomy" id="46969"/>
    <lineage>
        <taxon>Eukaryota</taxon>
        <taxon>Viridiplantae</taxon>
        <taxon>Streptophyta</taxon>
        <taxon>Embryophyta</taxon>
        <taxon>Tracheophyta</taxon>
        <taxon>Spermatophyta</taxon>
        <taxon>Magnoliopsida</taxon>
        <taxon>Ranunculales</taxon>
        <taxon>Ranunculaceae</taxon>
        <taxon>Thalictroideae</taxon>
        <taxon>Thalictrum</taxon>
    </lineage>
</organism>
<dbReference type="FunFam" id="2.30.170.20:FF:000003">
    <property type="entry name" value="60S ribosomal protein L24"/>
    <property type="match status" value="1"/>
</dbReference>
<dbReference type="Gene3D" id="2.30.170.20">
    <property type="entry name" value="Ribosomal protein L24e"/>
    <property type="match status" value="1"/>
</dbReference>
<dbReference type="InterPro" id="IPR011017">
    <property type="entry name" value="TRASH_dom"/>
</dbReference>
<protein>
    <submittedName>
        <fullName evidence="6">60S ribosomal protein L24</fullName>
    </submittedName>
</protein>
<dbReference type="Proteomes" id="UP000554482">
    <property type="component" value="Unassembled WGS sequence"/>
</dbReference>
<dbReference type="PANTHER" id="PTHR44259">
    <property type="entry name" value="OS07G0183000 PROTEIN-RELATED"/>
    <property type="match status" value="1"/>
</dbReference>
<dbReference type="AlphaFoldDB" id="A0A7J6WLI1"/>
<keyword evidence="7" id="KW-1185">Reference proteome</keyword>
<comment type="similarity">
    <text evidence="1">Belongs to the eukaryotic ribosomal protein eL24 family.</text>
</comment>
<dbReference type="SUPFAM" id="SSF57716">
    <property type="entry name" value="Glucocorticoid receptor-like (DNA-binding domain)"/>
    <property type="match status" value="1"/>
</dbReference>
<dbReference type="Gene3D" id="1.20.1280.50">
    <property type="match status" value="1"/>
</dbReference>
<feature type="compositionally biased region" description="Basic and acidic residues" evidence="4">
    <location>
        <begin position="518"/>
        <end position="527"/>
    </location>
</feature>
<evidence type="ECO:0000256" key="4">
    <source>
        <dbReference type="SAM" id="MobiDB-lite"/>
    </source>
</evidence>
<dbReference type="GO" id="GO:1990904">
    <property type="term" value="C:ribonucleoprotein complex"/>
    <property type="evidence" value="ECO:0007669"/>
    <property type="project" value="UniProtKB-KW"/>
</dbReference>
<sequence>MCKPNWSELPEELLWIIAKKIEFLHDFIRFGAVCHLWRSIALTIDKNLLFLKSNPWLMLPADDEEEDDNNRRFFIPFENRICSINLPEARGCHCWGSPYGWLVTLGFDQHFHLFNPFTRIRLPLPPRSTFYDRNFRDATPGSNRRSFSRRAIVVSTSLSQKPQCDYNVNDLLVVMTAGQYSEFVFARPGDKSWSVIEGVSFVNDFISFNGQLYGVGWKGDLMLFDFSDPHPTFIDFANPPEDVDGCEPIYVVELGGELYMVIRLIDPTPIEFPPKEFHHVYKAVCFDVLKFDFSTRRWEDLKTLGDYAIFIGSNTTFGIKASDYPSCKPDSIYFTDDFKEPFGHLTGADMGIYNIEAGTIEPLYEDSHSNSWIETQPAAKFFRCLIYKRQCAIVNRNNPLALVLKTELCRFSGAKIYPGRGIRFVHSDSQVFLFANSKCKRYFHNRLKPSKLTWTAMYRKQHKKDIAAEAVKKRRRATKKPYSRSIVGATLEVIQKKRTEKPEVHDAAREAALREIKKTKDEKKAEVMVKSQTQSKVPKGAAPKGTKLGGGGGKR</sequence>
<dbReference type="PANTHER" id="PTHR44259:SF114">
    <property type="entry name" value="OS06G0707300 PROTEIN"/>
    <property type="match status" value="1"/>
</dbReference>
<evidence type="ECO:0000313" key="6">
    <source>
        <dbReference type="EMBL" id="KAF5198226.1"/>
    </source>
</evidence>
<dbReference type="GO" id="GO:0003729">
    <property type="term" value="F:mRNA binding"/>
    <property type="evidence" value="ECO:0007669"/>
    <property type="project" value="UniProtKB-ARBA"/>
</dbReference>
<keyword evidence="3" id="KW-0687">Ribonucleoprotein</keyword>
<gene>
    <name evidence="6" type="ORF">FRX31_012185</name>
</gene>
<evidence type="ECO:0000259" key="5">
    <source>
        <dbReference type="SMART" id="SM00746"/>
    </source>
</evidence>
<name>A0A7J6WLI1_THATH</name>
<comment type="caution">
    <text evidence="6">The sequence shown here is derived from an EMBL/GenBank/DDBJ whole genome shotgun (WGS) entry which is preliminary data.</text>
</comment>
<dbReference type="EMBL" id="JABWDY010013541">
    <property type="protein sequence ID" value="KAF5198226.1"/>
    <property type="molecule type" value="Genomic_DNA"/>
</dbReference>
<dbReference type="OrthoDB" id="642536at2759"/>
<dbReference type="Pfam" id="PF01246">
    <property type="entry name" value="Ribosomal_L24e"/>
    <property type="match status" value="1"/>
</dbReference>
<proteinExistence type="inferred from homology"/>
<dbReference type="GO" id="GO:0005840">
    <property type="term" value="C:ribosome"/>
    <property type="evidence" value="ECO:0007669"/>
    <property type="project" value="UniProtKB-KW"/>
</dbReference>
<evidence type="ECO:0000256" key="3">
    <source>
        <dbReference type="ARBA" id="ARBA00023274"/>
    </source>
</evidence>
<dbReference type="CDD" id="cd09917">
    <property type="entry name" value="F-box_SF"/>
    <property type="match status" value="1"/>
</dbReference>
<dbReference type="GO" id="GO:0003735">
    <property type="term" value="F:structural constituent of ribosome"/>
    <property type="evidence" value="ECO:0007669"/>
    <property type="project" value="UniProtKB-ARBA"/>
</dbReference>
<evidence type="ECO:0000256" key="2">
    <source>
        <dbReference type="ARBA" id="ARBA00022980"/>
    </source>
</evidence>
<evidence type="ECO:0000256" key="1">
    <source>
        <dbReference type="ARBA" id="ARBA00005647"/>
    </source>
</evidence>
<dbReference type="InterPro" id="IPR038630">
    <property type="entry name" value="L24e/L24_sf"/>
</dbReference>
<dbReference type="InterPro" id="IPR005174">
    <property type="entry name" value="KIB1-4_b-propeller"/>
</dbReference>
<dbReference type="PROSITE" id="PS01073">
    <property type="entry name" value="RIBOSOMAL_L24E"/>
    <property type="match status" value="1"/>
</dbReference>
<dbReference type="Gene3D" id="6.10.250.1270">
    <property type="match status" value="1"/>
</dbReference>
<dbReference type="SMART" id="SM00746">
    <property type="entry name" value="TRASH"/>
    <property type="match status" value="1"/>
</dbReference>
<dbReference type="CDD" id="cd00472">
    <property type="entry name" value="Ribosomal_L24e_L24"/>
    <property type="match status" value="1"/>
</dbReference>
<dbReference type="InterPro" id="IPR023442">
    <property type="entry name" value="Ribosomal_eL24_CS"/>
</dbReference>
<feature type="domain" description="TRASH" evidence="5">
    <location>
        <begin position="409"/>
        <end position="447"/>
    </location>
</feature>
<dbReference type="InterPro" id="IPR000988">
    <property type="entry name" value="Ribosomal_eL24-rel_N"/>
</dbReference>
<dbReference type="Pfam" id="PF03478">
    <property type="entry name" value="Beta-prop_KIB1-4"/>
    <property type="match status" value="1"/>
</dbReference>
<accession>A0A7J6WLI1</accession>
<dbReference type="InterPro" id="IPR050942">
    <property type="entry name" value="F-box_BR-signaling"/>
</dbReference>
<feature type="region of interest" description="Disordered" evidence="4">
    <location>
        <begin position="518"/>
        <end position="555"/>
    </location>
</feature>